<name>A0A0B6RX78_BURPL</name>
<evidence type="ECO:0000259" key="14">
    <source>
        <dbReference type="Pfam" id="PF07715"/>
    </source>
</evidence>
<dbReference type="GO" id="GO:0009279">
    <property type="term" value="C:cell outer membrane"/>
    <property type="evidence" value="ECO:0007669"/>
    <property type="project" value="UniProtKB-SubCell"/>
</dbReference>
<keyword evidence="8 15" id="KW-0675">Receptor</keyword>
<evidence type="ECO:0000313" key="16">
    <source>
        <dbReference type="Proteomes" id="UP000031838"/>
    </source>
</evidence>
<keyword evidence="4 10" id="KW-1134">Transmembrane beta strand</keyword>
<reference evidence="16" key="1">
    <citation type="submission" date="2011-03" db="EMBL/GenBank/DDBJ databases">
        <authorList>
            <person name="Voget S."/>
            <person name="Streit W.R."/>
            <person name="Jaeger K.E."/>
            <person name="Daniel R."/>
        </authorList>
    </citation>
    <scope>NUCLEOTIDE SEQUENCE [LARGE SCALE GENOMIC DNA]</scope>
    <source>
        <strain evidence="16">PG1</strain>
    </source>
</reference>
<evidence type="ECO:0000256" key="7">
    <source>
        <dbReference type="ARBA" id="ARBA00023136"/>
    </source>
</evidence>
<dbReference type="InterPro" id="IPR039426">
    <property type="entry name" value="TonB-dep_rcpt-like"/>
</dbReference>
<dbReference type="GO" id="GO:0038023">
    <property type="term" value="F:signaling receptor activity"/>
    <property type="evidence" value="ECO:0007669"/>
    <property type="project" value="InterPro"/>
</dbReference>
<dbReference type="SUPFAM" id="SSF56935">
    <property type="entry name" value="Porins"/>
    <property type="match status" value="1"/>
</dbReference>
<gene>
    <name evidence="15" type="ORF">BGL_2c18860</name>
</gene>
<feature type="chain" id="PRO_5002109725" evidence="12">
    <location>
        <begin position="35"/>
        <end position="706"/>
    </location>
</feature>
<keyword evidence="5 10" id="KW-0812">Transmembrane</keyword>
<evidence type="ECO:0000256" key="11">
    <source>
        <dbReference type="RuleBase" id="RU003357"/>
    </source>
</evidence>
<feature type="domain" description="TonB-dependent receptor plug" evidence="14">
    <location>
        <begin position="69"/>
        <end position="182"/>
    </location>
</feature>
<comment type="subcellular location">
    <subcellularLocation>
        <location evidence="1 10">Cell outer membrane</location>
        <topology evidence="1 10">Multi-pass membrane protein</topology>
    </subcellularLocation>
</comment>
<dbReference type="KEGG" id="bgp:BGL_2c18860"/>
<evidence type="ECO:0000256" key="8">
    <source>
        <dbReference type="ARBA" id="ARBA00023170"/>
    </source>
</evidence>
<dbReference type="InterPro" id="IPR000531">
    <property type="entry name" value="Beta-barrel_TonB"/>
</dbReference>
<dbReference type="Gene3D" id="2.40.170.20">
    <property type="entry name" value="TonB-dependent receptor, beta-barrel domain"/>
    <property type="match status" value="1"/>
</dbReference>
<keyword evidence="3 10" id="KW-0813">Transport</keyword>
<dbReference type="Gene3D" id="2.170.130.10">
    <property type="entry name" value="TonB-dependent receptor, plug domain"/>
    <property type="match status" value="1"/>
</dbReference>
<dbReference type="InterPro" id="IPR012910">
    <property type="entry name" value="Plug_dom"/>
</dbReference>
<dbReference type="PANTHER" id="PTHR30442">
    <property type="entry name" value="IRON III DICITRATE TRANSPORT PROTEIN FECA"/>
    <property type="match status" value="1"/>
</dbReference>
<evidence type="ECO:0000259" key="13">
    <source>
        <dbReference type="Pfam" id="PF00593"/>
    </source>
</evidence>
<evidence type="ECO:0000256" key="2">
    <source>
        <dbReference type="ARBA" id="ARBA00009810"/>
    </source>
</evidence>
<reference evidence="15 16" key="2">
    <citation type="journal article" date="2016" name="Appl. Microbiol. Biotechnol.">
        <title>Mutations improving production and secretion of extracellular lipase by Burkholderia glumae PG1.</title>
        <authorList>
            <person name="Knapp A."/>
            <person name="Voget S."/>
            <person name="Gao R."/>
            <person name="Zaburannyi N."/>
            <person name="Krysciak D."/>
            <person name="Breuer M."/>
            <person name="Hauer B."/>
            <person name="Streit W.R."/>
            <person name="Muller R."/>
            <person name="Daniel R."/>
            <person name="Jaeger K.E."/>
        </authorList>
    </citation>
    <scope>NUCLEOTIDE SEQUENCE [LARGE SCALE GENOMIC DNA]</scope>
    <source>
        <strain evidence="15 16">PG1</strain>
    </source>
</reference>
<dbReference type="CDD" id="cd01347">
    <property type="entry name" value="ligand_gated_channel"/>
    <property type="match status" value="1"/>
</dbReference>
<dbReference type="Pfam" id="PF07715">
    <property type="entry name" value="Plug"/>
    <property type="match status" value="1"/>
</dbReference>
<dbReference type="PROSITE" id="PS52016">
    <property type="entry name" value="TONB_DEPENDENT_REC_3"/>
    <property type="match status" value="1"/>
</dbReference>
<dbReference type="Proteomes" id="UP000031838">
    <property type="component" value="Chromosome 2"/>
</dbReference>
<keyword evidence="16" id="KW-1185">Reference proteome</keyword>
<dbReference type="GO" id="GO:0015343">
    <property type="term" value="F:siderophore-iron transmembrane transporter activity"/>
    <property type="evidence" value="ECO:0007669"/>
    <property type="project" value="InterPro"/>
</dbReference>
<feature type="domain" description="TonB-dependent receptor-like beta-barrel" evidence="13">
    <location>
        <begin position="261"/>
        <end position="674"/>
    </location>
</feature>
<keyword evidence="6 11" id="KW-0798">TonB box</keyword>
<evidence type="ECO:0000256" key="10">
    <source>
        <dbReference type="PROSITE-ProRule" id="PRU01360"/>
    </source>
</evidence>
<dbReference type="InterPro" id="IPR037066">
    <property type="entry name" value="Plug_dom_sf"/>
</dbReference>
<sequence length="706" mass="77448">MARIDRHFTAPPRLTRCAALAALACLSVADPALAQDADTAPKDSQKTAVLDTINVSGDWLGSGLQNSVKTFAGARTVVDHRQIEQSGASSIGDVLRRVPGVQATDNSGSAGSAISLNIGVRGLTGRYAPRSTILLDGIPLAFAPYGQPQMSFAPVSLGNLESIDVVRSGGSVRYGPQNVGGVINFRTRDVPNKPGLTADATMRENIYTHGGASTLYSTYLGTQMDNGLGVALLYSGMAGRDWRVGSDESVNDLALKWRYALTPSSELYGKFSYYDVKSHTPGGLTVAQFNADPFQNTRPTDFWYGDRKAFDVGYLNTISANQEFEIRTYYNESYRTSSLINSARTQLQDQPRTYSVFGIEPRYTQRFTLGPTTHDVTVGYRYIRERGTDNSFNQSIASGVTSGTTRFDNSTDAHAAYIDDKIAFGRWRLTPGIRYEHIESTRRDDILNQDFGAKNNKPLPSVSLSYLLTPALTLFTDYSTSFGPVQNLQLNSQSATNPLAPETAKTFEVGARWTSRRIHAEVSAFNMRFDNQILQVVGVVPATFQNIGATHHQGIESAFDYAFADDGPLRGLDAYVNFTYTKAIQESGQFSGRDVPFYSRFTDTLGMRYQRGDWTFNLSSTHQSAQYSDTANTVAESADGSVGRVPGFRVWNLQADWKIPPWKGSTLTAGINNLGDARYYTRNVDGNAGRMVGAPRMVYVQGHFVY</sequence>
<protein>
    <submittedName>
        <fullName evidence="15">TonB-dependent siderophore receptor</fullName>
    </submittedName>
</protein>
<keyword evidence="7 10" id="KW-0472">Membrane</keyword>
<keyword evidence="12" id="KW-0732">Signal</keyword>
<organism evidence="15 16">
    <name type="scientific">Burkholderia plantarii</name>
    <dbReference type="NCBI Taxonomy" id="41899"/>
    <lineage>
        <taxon>Bacteria</taxon>
        <taxon>Pseudomonadati</taxon>
        <taxon>Pseudomonadota</taxon>
        <taxon>Betaproteobacteria</taxon>
        <taxon>Burkholderiales</taxon>
        <taxon>Burkholderiaceae</taxon>
        <taxon>Burkholderia</taxon>
    </lineage>
</organism>
<evidence type="ECO:0000256" key="12">
    <source>
        <dbReference type="SAM" id="SignalP"/>
    </source>
</evidence>
<dbReference type="AlphaFoldDB" id="A0A0B6RX78"/>
<dbReference type="Pfam" id="PF00593">
    <property type="entry name" value="TonB_dep_Rec_b-barrel"/>
    <property type="match status" value="1"/>
</dbReference>
<evidence type="ECO:0000256" key="5">
    <source>
        <dbReference type="ARBA" id="ARBA00022692"/>
    </source>
</evidence>
<proteinExistence type="inferred from homology"/>
<keyword evidence="9 10" id="KW-0998">Cell outer membrane</keyword>
<evidence type="ECO:0000256" key="6">
    <source>
        <dbReference type="ARBA" id="ARBA00023077"/>
    </source>
</evidence>
<evidence type="ECO:0000313" key="15">
    <source>
        <dbReference type="EMBL" id="AJK49952.1"/>
    </source>
</evidence>
<evidence type="ECO:0000256" key="9">
    <source>
        <dbReference type="ARBA" id="ARBA00023237"/>
    </source>
</evidence>
<dbReference type="GO" id="GO:0015891">
    <property type="term" value="P:siderophore transport"/>
    <property type="evidence" value="ECO:0007669"/>
    <property type="project" value="InterPro"/>
</dbReference>
<feature type="signal peptide" evidence="12">
    <location>
        <begin position="1"/>
        <end position="34"/>
    </location>
</feature>
<dbReference type="HOGENOM" id="CLU_008287_17_1_4"/>
<dbReference type="InterPro" id="IPR010105">
    <property type="entry name" value="TonB_sidphr_rcpt"/>
</dbReference>
<dbReference type="InterPro" id="IPR036942">
    <property type="entry name" value="Beta-barrel_TonB_sf"/>
</dbReference>
<evidence type="ECO:0000256" key="3">
    <source>
        <dbReference type="ARBA" id="ARBA00022448"/>
    </source>
</evidence>
<dbReference type="PANTHER" id="PTHR30442:SF0">
    <property type="entry name" value="FE(3+) DICITRATE TRANSPORT PROTEIN FECA"/>
    <property type="match status" value="1"/>
</dbReference>
<dbReference type="NCBIfam" id="TIGR01783">
    <property type="entry name" value="TonB-siderophor"/>
    <property type="match status" value="1"/>
</dbReference>
<accession>A0A0B6RX78</accession>
<dbReference type="EMBL" id="CP002581">
    <property type="protein sequence ID" value="AJK49952.1"/>
    <property type="molecule type" value="Genomic_DNA"/>
</dbReference>
<comment type="similarity">
    <text evidence="2 10 11">Belongs to the TonB-dependent receptor family.</text>
</comment>
<dbReference type="RefSeq" id="WP_042628304.1">
    <property type="nucleotide sequence ID" value="NZ_CP002581.1"/>
</dbReference>
<evidence type="ECO:0000256" key="1">
    <source>
        <dbReference type="ARBA" id="ARBA00004571"/>
    </source>
</evidence>
<evidence type="ECO:0000256" key="4">
    <source>
        <dbReference type="ARBA" id="ARBA00022452"/>
    </source>
</evidence>